<dbReference type="EMBL" id="MPUH01000010">
    <property type="protein sequence ID" value="OMJ95565.1"/>
    <property type="molecule type" value="Genomic_DNA"/>
</dbReference>
<sequence length="495" mass="57800">MEMNKKKDIRSYSVLKTSSGTSTNKRSITPNQLPSNTNNYTKIYSNRKLQIIQSLKTARKESTGLIQNKTSEYKFQNHSLSGKTIKDVNKSLALTSTIKNQNNNTNTNRNELKKAIAFDTLKAKSDYLELRRDLSLFEYNFTLETKLDESVQKLKEYSSSISIALTNYDNYSINSALTDKIYSSLVLEPSKVKKKQINTFKHITETFNLSCYVRNSEEKFSGFILISNLYCLIHSESHDINIHIISCQYRERNFKLLLEKNTIKNLGNYLTYKEKFMKIIAPSLWFDVLNNKFEFRSDQNNGIYFIFAVIYIKGLGQTTIQIYKNEEGLVIQLPNSSVALNIENLFLNDMNISFEYYNSIEAIKTNLKLLTKVFEQKVWFYTGHLMWLRSENPFEVKEIGSSLMNEAYLLGYFKDYLKKIFSFQIKVKGRFYRVVGFENFELKIETKHQHSVRIYEGCQEYTQLISLQTQNLLKSPNTLKKSLELHELLVSLFKL</sequence>
<evidence type="ECO:0000313" key="3">
    <source>
        <dbReference type="Proteomes" id="UP000187209"/>
    </source>
</evidence>
<reference evidence="2 3" key="1">
    <citation type="submission" date="2016-11" db="EMBL/GenBank/DDBJ databases">
        <title>The macronuclear genome of Stentor coeruleus: a giant cell with tiny introns.</title>
        <authorList>
            <person name="Slabodnick M."/>
            <person name="Ruby J.G."/>
            <person name="Reiff S.B."/>
            <person name="Swart E.C."/>
            <person name="Gosai S."/>
            <person name="Prabakaran S."/>
            <person name="Witkowska E."/>
            <person name="Larue G.E."/>
            <person name="Fisher S."/>
            <person name="Freeman R.M."/>
            <person name="Gunawardena J."/>
            <person name="Chu W."/>
            <person name="Stover N.A."/>
            <person name="Gregory B.D."/>
            <person name="Nowacki M."/>
            <person name="Derisi J."/>
            <person name="Roy S.W."/>
            <person name="Marshall W.F."/>
            <person name="Sood P."/>
        </authorList>
    </citation>
    <scope>NUCLEOTIDE SEQUENCE [LARGE SCALE GENOMIC DNA]</scope>
    <source>
        <strain evidence="2">WM001</strain>
    </source>
</reference>
<dbReference type="AlphaFoldDB" id="A0A1R2D2S5"/>
<evidence type="ECO:0000313" key="2">
    <source>
        <dbReference type="EMBL" id="OMJ95565.1"/>
    </source>
</evidence>
<comment type="caution">
    <text evidence="2">The sequence shown here is derived from an EMBL/GenBank/DDBJ whole genome shotgun (WGS) entry which is preliminary data.</text>
</comment>
<dbReference type="Proteomes" id="UP000187209">
    <property type="component" value="Unassembled WGS sequence"/>
</dbReference>
<name>A0A1R2D2S5_9CILI</name>
<proteinExistence type="predicted"/>
<feature type="compositionally biased region" description="Basic and acidic residues" evidence="1">
    <location>
        <begin position="1"/>
        <end position="10"/>
    </location>
</feature>
<feature type="region of interest" description="Disordered" evidence="1">
    <location>
        <begin position="1"/>
        <end position="39"/>
    </location>
</feature>
<evidence type="ECO:0000256" key="1">
    <source>
        <dbReference type="SAM" id="MobiDB-lite"/>
    </source>
</evidence>
<gene>
    <name evidence="2" type="ORF">SteCoe_977</name>
</gene>
<organism evidence="2 3">
    <name type="scientific">Stentor coeruleus</name>
    <dbReference type="NCBI Taxonomy" id="5963"/>
    <lineage>
        <taxon>Eukaryota</taxon>
        <taxon>Sar</taxon>
        <taxon>Alveolata</taxon>
        <taxon>Ciliophora</taxon>
        <taxon>Postciliodesmatophora</taxon>
        <taxon>Heterotrichea</taxon>
        <taxon>Heterotrichida</taxon>
        <taxon>Stentoridae</taxon>
        <taxon>Stentor</taxon>
    </lineage>
</organism>
<accession>A0A1R2D2S5</accession>
<feature type="compositionally biased region" description="Polar residues" evidence="1">
    <location>
        <begin position="14"/>
        <end position="39"/>
    </location>
</feature>
<protein>
    <submittedName>
        <fullName evidence="2">Uncharacterized protein</fullName>
    </submittedName>
</protein>
<keyword evidence="3" id="KW-1185">Reference proteome</keyword>